<evidence type="ECO:0000313" key="6">
    <source>
        <dbReference type="Proteomes" id="UP000799778"/>
    </source>
</evidence>
<dbReference type="InterPro" id="IPR007867">
    <property type="entry name" value="GMC_OxRtase_C"/>
</dbReference>
<evidence type="ECO:0000256" key="2">
    <source>
        <dbReference type="PIRSR" id="PIRSR000137-2"/>
    </source>
</evidence>
<comment type="similarity">
    <text evidence="1">Belongs to the GMC oxidoreductase family.</text>
</comment>
<keyword evidence="2" id="KW-0285">Flavoprotein</keyword>
<organism evidence="5 6">
    <name type="scientific">Aaosphaeria arxii CBS 175.79</name>
    <dbReference type="NCBI Taxonomy" id="1450172"/>
    <lineage>
        <taxon>Eukaryota</taxon>
        <taxon>Fungi</taxon>
        <taxon>Dikarya</taxon>
        <taxon>Ascomycota</taxon>
        <taxon>Pezizomycotina</taxon>
        <taxon>Dothideomycetes</taxon>
        <taxon>Pleosporomycetidae</taxon>
        <taxon>Pleosporales</taxon>
        <taxon>Pleosporales incertae sedis</taxon>
        <taxon>Aaosphaeria</taxon>
    </lineage>
</organism>
<feature type="binding site" evidence="2">
    <location>
        <position position="226"/>
    </location>
    <ligand>
        <name>FAD</name>
        <dbReference type="ChEBI" id="CHEBI:57692"/>
    </ligand>
</feature>
<dbReference type="SUPFAM" id="SSF51905">
    <property type="entry name" value="FAD/NAD(P)-binding domain"/>
    <property type="match status" value="1"/>
</dbReference>
<name>A0A6A5XDY2_9PLEO</name>
<dbReference type="PANTHER" id="PTHR11552">
    <property type="entry name" value="GLUCOSE-METHANOL-CHOLINE GMC OXIDOREDUCTASE"/>
    <property type="match status" value="1"/>
</dbReference>
<evidence type="ECO:0000256" key="1">
    <source>
        <dbReference type="ARBA" id="ARBA00010790"/>
    </source>
</evidence>
<comment type="cofactor">
    <cofactor evidence="2">
        <name>FAD</name>
        <dbReference type="ChEBI" id="CHEBI:57692"/>
    </cofactor>
</comment>
<feature type="binding site" evidence="2">
    <location>
        <begin position="97"/>
        <end position="100"/>
    </location>
    <ligand>
        <name>FAD</name>
        <dbReference type="ChEBI" id="CHEBI:57692"/>
    </ligand>
</feature>
<dbReference type="GO" id="GO:0050660">
    <property type="term" value="F:flavin adenine dinucleotide binding"/>
    <property type="evidence" value="ECO:0007669"/>
    <property type="project" value="InterPro"/>
</dbReference>
<evidence type="ECO:0000256" key="3">
    <source>
        <dbReference type="SAM" id="MobiDB-lite"/>
    </source>
</evidence>
<dbReference type="PROSITE" id="PS00624">
    <property type="entry name" value="GMC_OXRED_2"/>
    <property type="match status" value="1"/>
</dbReference>
<dbReference type="GeneID" id="54286584"/>
<protein>
    <submittedName>
        <fullName evidence="5">GMC oxidoreductase</fullName>
    </submittedName>
</protein>
<keyword evidence="2" id="KW-0274">FAD</keyword>
<dbReference type="AlphaFoldDB" id="A0A6A5XDY2"/>
<dbReference type="EMBL" id="ML978075">
    <property type="protein sequence ID" value="KAF2011071.1"/>
    <property type="molecule type" value="Genomic_DNA"/>
</dbReference>
<dbReference type="SUPFAM" id="SSF54373">
    <property type="entry name" value="FAD-linked reductases, C-terminal domain"/>
    <property type="match status" value="1"/>
</dbReference>
<sequence length="558" mass="60934">MPDQGSVFDYIVVGGGTAGVAIASRLSKYLPNCKIALFESGPDATHHPKVNDPNLWPSLIQEGLLVDYQTTPQVHLDDRVVPANLAGRLLSGSSGTNVGVWMRASRTDYDVIAKAAGHSRFTFEKLLPYFKRLENHWDVNAGSKYHGFSGPFRTVGGREYPLRQPILQSAERLGIPYNPDSANGDPTGVSDLTQNFRIISPSKSERQQSAKVYDLTRVHVECDSPVARIIVDTTGTAKGLELVSGQKFHSRREVIISCGAHKTPQILLLSGIGPREELEKHRIPQILNSPAVGQNLHDHSQLTLFFKLRDPKKGQALPFNGTMKPEFGHGTPWEFNIFSHIPASELSPILTSDGLPGVADETHSLLGNKRCHTMTMPIYFPIQANPLANPDIGIMAGTHVSFVALHLLPVSRGTIALKSANPKDEPIIDPKFMSTNTDRYIIRRAIRDVLRLVETEPLASELDGEAPPLDHGHPALTSKSTDGEIDARVRRYVSTISHPMGTCALGKVLDTEFRVKGVKGLRVCDASVFPEPLGAMPMQTIYALAELCADLIAGQAET</sequence>
<keyword evidence="6" id="KW-1185">Reference proteome</keyword>
<reference evidence="5" key="1">
    <citation type="journal article" date="2020" name="Stud. Mycol.">
        <title>101 Dothideomycetes genomes: a test case for predicting lifestyles and emergence of pathogens.</title>
        <authorList>
            <person name="Haridas S."/>
            <person name="Albert R."/>
            <person name="Binder M."/>
            <person name="Bloem J."/>
            <person name="Labutti K."/>
            <person name="Salamov A."/>
            <person name="Andreopoulos B."/>
            <person name="Baker S."/>
            <person name="Barry K."/>
            <person name="Bills G."/>
            <person name="Bluhm B."/>
            <person name="Cannon C."/>
            <person name="Castanera R."/>
            <person name="Culley D."/>
            <person name="Daum C."/>
            <person name="Ezra D."/>
            <person name="Gonzalez J."/>
            <person name="Henrissat B."/>
            <person name="Kuo A."/>
            <person name="Liang C."/>
            <person name="Lipzen A."/>
            <person name="Lutzoni F."/>
            <person name="Magnuson J."/>
            <person name="Mondo S."/>
            <person name="Nolan M."/>
            <person name="Ohm R."/>
            <person name="Pangilinan J."/>
            <person name="Park H.-J."/>
            <person name="Ramirez L."/>
            <person name="Alfaro M."/>
            <person name="Sun H."/>
            <person name="Tritt A."/>
            <person name="Yoshinaga Y."/>
            <person name="Zwiers L.-H."/>
            <person name="Turgeon B."/>
            <person name="Goodwin S."/>
            <person name="Spatafora J."/>
            <person name="Crous P."/>
            <person name="Grigoriev I."/>
        </authorList>
    </citation>
    <scope>NUCLEOTIDE SEQUENCE</scope>
    <source>
        <strain evidence="5">CBS 175.79</strain>
    </source>
</reference>
<dbReference type="InterPro" id="IPR036188">
    <property type="entry name" value="FAD/NAD-bd_sf"/>
</dbReference>
<dbReference type="Pfam" id="PF00732">
    <property type="entry name" value="GMC_oxred_N"/>
    <property type="match status" value="1"/>
</dbReference>
<dbReference type="PIRSF" id="PIRSF000137">
    <property type="entry name" value="Alcohol_oxidase"/>
    <property type="match status" value="1"/>
</dbReference>
<evidence type="ECO:0000259" key="4">
    <source>
        <dbReference type="PROSITE" id="PS00624"/>
    </source>
</evidence>
<feature type="domain" description="Glucose-methanol-choline oxidoreductase N-terminal" evidence="4">
    <location>
        <begin position="259"/>
        <end position="273"/>
    </location>
</feature>
<dbReference type="Gene3D" id="3.50.50.60">
    <property type="entry name" value="FAD/NAD(P)-binding domain"/>
    <property type="match status" value="1"/>
</dbReference>
<feature type="region of interest" description="Disordered" evidence="3">
    <location>
        <begin position="461"/>
        <end position="480"/>
    </location>
</feature>
<dbReference type="InterPro" id="IPR012132">
    <property type="entry name" value="GMC_OxRdtase"/>
</dbReference>
<dbReference type="Pfam" id="PF05199">
    <property type="entry name" value="GMC_oxred_C"/>
    <property type="match status" value="1"/>
</dbReference>
<dbReference type="Proteomes" id="UP000799778">
    <property type="component" value="Unassembled WGS sequence"/>
</dbReference>
<gene>
    <name evidence="5" type="ORF">BU24DRAFT_427284</name>
</gene>
<dbReference type="PANTHER" id="PTHR11552:SF123">
    <property type="entry name" value="GMC OXIDOREDUCTASE (AFU_ORTHOLOGUE AFUA_2G01770)-RELATED"/>
    <property type="match status" value="1"/>
</dbReference>
<dbReference type="OrthoDB" id="269227at2759"/>
<dbReference type="GO" id="GO:0016614">
    <property type="term" value="F:oxidoreductase activity, acting on CH-OH group of donors"/>
    <property type="evidence" value="ECO:0007669"/>
    <property type="project" value="InterPro"/>
</dbReference>
<dbReference type="Gene3D" id="3.30.560.10">
    <property type="entry name" value="Glucose Oxidase, domain 3"/>
    <property type="match status" value="1"/>
</dbReference>
<accession>A0A6A5XDY2</accession>
<dbReference type="InterPro" id="IPR000172">
    <property type="entry name" value="GMC_OxRdtase_N"/>
</dbReference>
<proteinExistence type="inferred from homology"/>
<dbReference type="RefSeq" id="XP_033379410.1">
    <property type="nucleotide sequence ID" value="XM_033529187.1"/>
</dbReference>
<evidence type="ECO:0000313" key="5">
    <source>
        <dbReference type="EMBL" id="KAF2011071.1"/>
    </source>
</evidence>